<evidence type="ECO:0000256" key="1">
    <source>
        <dbReference type="SAM" id="Coils"/>
    </source>
</evidence>
<reference evidence="3" key="1">
    <citation type="submission" date="2022-10" db="EMBL/GenBank/DDBJ databases">
        <title>Genome assembly of Pristionchus species.</title>
        <authorList>
            <person name="Yoshida K."/>
            <person name="Sommer R.J."/>
        </authorList>
    </citation>
    <scope>NUCLEOTIDE SEQUENCE [LARGE SCALE GENOMIC DNA]</scope>
    <source>
        <strain evidence="3">RS5460</strain>
    </source>
</reference>
<dbReference type="AlphaFoldDB" id="A0AAN4ZRR4"/>
<accession>A0AAN4ZRR4</accession>
<comment type="caution">
    <text evidence="2">The sequence shown here is derived from an EMBL/GenBank/DDBJ whole genome shotgun (WGS) entry which is preliminary data.</text>
</comment>
<feature type="coiled-coil region" evidence="1">
    <location>
        <begin position="26"/>
        <end position="53"/>
    </location>
</feature>
<gene>
    <name evidence="2" type="ORF">PMAYCL1PPCAC_13783</name>
</gene>
<dbReference type="EMBL" id="BTRK01000003">
    <property type="protein sequence ID" value="GMR43588.1"/>
    <property type="molecule type" value="Genomic_DNA"/>
</dbReference>
<evidence type="ECO:0000313" key="2">
    <source>
        <dbReference type="EMBL" id="GMR43588.1"/>
    </source>
</evidence>
<organism evidence="2 3">
    <name type="scientific">Pristionchus mayeri</name>
    <dbReference type="NCBI Taxonomy" id="1317129"/>
    <lineage>
        <taxon>Eukaryota</taxon>
        <taxon>Metazoa</taxon>
        <taxon>Ecdysozoa</taxon>
        <taxon>Nematoda</taxon>
        <taxon>Chromadorea</taxon>
        <taxon>Rhabditida</taxon>
        <taxon>Rhabditina</taxon>
        <taxon>Diplogasteromorpha</taxon>
        <taxon>Diplogasteroidea</taxon>
        <taxon>Neodiplogasteridae</taxon>
        <taxon>Pristionchus</taxon>
    </lineage>
</organism>
<keyword evidence="1" id="KW-0175">Coiled coil</keyword>
<dbReference type="Proteomes" id="UP001328107">
    <property type="component" value="Unassembled WGS sequence"/>
</dbReference>
<name>A0AAN4ZRR4_9BILA</name>
<feature type="non-terminal residue" evidence="2">
    <location>
        <position position="1"/>
    </location>
</feature>
<sequence length="156" mass="17945">ISDDLCVKFGEANPFGKPCENEEKELIRVYKELATVLKERNELEKEAKGYKELRKIMINLFLDSMKKTKSFTIKRESNWSGGWYRFTNNSPAPVRCLIDDTWDPTKSKVVLAGKSAIFEKITSNYFCIAPYISDDPLEGSEHVFKLSKTSDTIEFI</sequence>
<proteinExistence type="predicted"/>
<evidence type="ECO:0000313" key="3">
    <source>
        <dbReference type="Proteomes" id="UP001328107"/>
    </source>
</evidence>
<protein>
    <submittedName>
        <fullName evidence="2">Uncharacterized protein</fullName>
    </submittedName>
</protein>
<keyword evidence="3" id="KW-1185">Reference proteome</keyword>